<evidence type="ECO:0000313" key="2">
    <source>
        <dbReference type="Proteomes" id="UP000190541"/>
    </source>
</evidence>
<evidence type="ECO:0000313" key="1">
    <source>
        <dbReference type="EMBL" id="SKB28069.1"/>
    </source>
</evidence>
<protein>
    <submittedName>
        <fullName evidence="1">Uncharacterized protein</fullName>
    </submittedName>
</protein>
<dbReference type="AlphaFoldDB" id="A0A1T4ZZZ0"/>
<dbReference type="RefSeq" id="WP_176146054.1">
    <property type="nucleotide sequence ID" value="NZ_FUYS01000001.1"/>
</dbReference>
<dbReference type="Proteomes" id="UP000190541">
    <property type="component" value="Unassembled WGS sequence"/>
</dbReference>
<gene>
    <name evidence="1" type="ORF">SAMN05660226_00333</name>
</gene>
<dbReference type="EMBL" id="FUYS01000001">
    <property type="protein sequence ID" value="SKB28069.1"/>
    <property type="molecule type" value="Genomic_DNA"/>
</dbReference>
<organism evidence="1 2">
    <name type="scientific">Parapedobacter luteus</name>
    <dbReference type="NCBI Taxonomy" id="623280"/>
    <lineage>
        <taxon>Bacteria</taxon>
        <taxon>Pseudomonadati</taxon>
        <taxon>Bacteroidota</taxon>
        <taxon>Sphingobacteriia</taxon>
        <taxon>Sphingobacteriales</taxon>
        <taxon>Sphingobacteriaceae</taxon>
        <taxon>Parapedobacter</taxon>
    </lineage>
</organism>
<reference evidence="1 2" key="1">
    <citation type="submission" date="2017-02" db="EMBL/GenBank/DDBJ databases">
        <authorList>
            <person name="Peterson S.W."/>
        </authorList>
    </citation>
    <scope>NUCLEOTIDE SEQUENCE [LARGE SCALE GENOMIC DNA]</scope>
    <source>
        <strain evidence="1 2">DSM 22899</strain>
    </source>
</reference>
<proteinExistence type="predicted"/>
<name>A0A1T4ZZZ0_9SPHI</name>
<keyword evidence="2" id="KW-1185">Reference proteome</keyword>
<accession>A0A1T4ZZZ0</accession>
<sequence length="47" mass="5392">MDWVRLVIILSTRTDHCHDGLRHSTFYPVRAEPLQNHGMDSVITTAT</sequence>